<dbReference type="InterPro" id="IPR006680">
    <property type="entry name" value="Amidohydro-rel"/>
</dbReference>
<dbReference type="OrthoDB" id="194468at2759"/>
<evidence type="ECO:0000256" key="1">
    <source>
        <dbReference type="ARBA" id="ARBA00001947"/>
    </source>
</evidence>
<organism evidence="6 7">
    <name type="scientific">Peltaster fructicola</name>
    <dbReference type="NCBI Taxonomy" id="286661"/>
    <lineage>
        <taxon>Eukaryota</taxon>
        <taxon>Fungi</taxon>
        <taxon>Dikarya</taxon>
        <taxon>Ascomycota</taxon>
        <taxon>Pezizomycotina</taxon>
        <taxon>Dothideomycetes</taxon>
        <taxon>Dothideomycetes incertae sedis</taxon>
        <taxon>Peltaster</taxon>
    </lineage>
</organism>
<keyword evidence="3" id="KW-0378">Hydrolase</keyword>
<dbReference type="GO" id="GO:0046872">
    <property type="term" value="F:metal ion binding"/>
    <property type="evidence" value="ECO:0007669"/>
    <property type="project" value="UniProtKB-KW"/>
</dbReference>
<dbReference type="SUPFAM" id="SSF51338">
    <property type="entry name" value="Composite domain of metallo-dependent hydrolases"/>
    <property type="match status" value="2"/>
</dbReference>
<proteinExistence type="predicted"/>
<reference evidence="6 7" key="1">
    <citation type="journal article" date="2016" name="Sci. Rep.">
        <title>Peltaster fructicola genome reveals evolution from an invasive phytopathogen to an ectophytic parasite.</title>
        <authorList>
            <person name="Xu C."/>
            <person name="Chen H."/>
            <person name="Gleason M.L."/>
            <person name="Xu J.R."/>
            <person name="Liu H."/>
            <person name="Zhang R."/>
            <person name="Sun G."/>
        </authorList>
    </citation>
    <scope>NUCLEOTIDE SEQUENCE [LARGE SCALE GENOMIC DNA]</scope>
    <source>
        <strain evidence="6 7">LNHT1506</strain>
    </source>
</reference>
<dbReference type="AlphaFoldDB" id="A0A6H0XK97"/>
<keyword evidence="7" id="KW-1185">Reference proteome</keyword>
<name>A0A6H0XK97_9PEZI</name>
<protein>
    <recommendedName>
        <fullName evidence="5">Amidohydrolase-related domain-containing protein</fullName>
    </recommendedName>
</protein>
<evidence type="ECO:0000259" key="5">
    <source>
        <dbReference type="Pfam" id="PF01979"/>
    </source>
</evidence>
<dbReference type="InterPro" id="IPR032466">
    <property type="entry name" value="Metal_Hydrolase"/>
</dbReference>
<feature type="domain" description="Amidohydrolase-related" evidence="5">
    <location>
        <begin position="245"/>
        <end position="399"/>
    </location>
</feature>
<keyword evidence="2" id="KW-0479">Metal-binding</keyword>
<dbReference type="InterPro" id="IPR011059">
    <property type="entry name" value="Metal-dep_hydrolase_composite"/>
</dbReference>
<dbReference type="PANTHER" id="PTHR11271">
    <property type="entry name" value="GUANINE DEAMINASE"/>
    <property type="match status" value="1"/>
</dbReference>
<gene>
    <name evidence="6" type="ORF">AMS68_000562</name>
</gene>
<dbReference type="InterPro" id="IPR051607">
    <property type="entry name" value="Metallo-dep_hydrolases"/>
</dbReference>
<keyword evidence="4" id="KW-0862">Zinc</keyword>
<comment type="cofactor">
    <cofactor evidence="1">
        <name>Zn(2+)</name>
        <dbReference type="ChEBI" id="CHEBI:29105"/>
    </cofactor>
</comment>
<evidence type="ECO:0000313" key="6">
    <source>
        <dbReference type="EMBL" id="QIW95044.1"/>
    </source>
</evidence>
<sequence length="458" mass="50430">MATKALINGTIVSFDDKTLTINVRRNASILISNGIIQEIVDDLSADRIPQGTEVIDVQGKIVSPGFVNTHVHMWQAALRTMGPNVTLPHYFDCFSMTSKVASAFSAEDVYLSSLEGYYEGRKLVMKLRYILERGSGGATTCVIVQVIRESQQWEALKEIAEQRTAKDDLVKLGLAYDQLASGLPDKLDHTVSTIKEHKLAAITVHHLGGVWPGGPNAHTAPNSLCKHGLHTAGVPIVVSHAGYLTTEDMSAMRAHNVHVSITPESEFHYGHCQVTGTQILDKASLGIDTPFTFSGDILTQARLWLQHARHMKYQECLETGKLPKQTPMTVEQGFLLATRQGGLAMHRRDVGVLQVGAKADLVVFNGDSPNMLGWSDPVAAIMLHANVGDIEHVLIDGEWRKRDFELVDKQVPWSELKKKFVKVSRRVQTHAAHPPPIPEKLWGVGEMGDVEVLSTIKK</sequence>
<dbReference type="PANTHER" id="PTHR11271:SF37">
    <property type="entry name" value="FAMILY PROTEIN, PUTATIVE (AFU_ORTHOLOGUE AFUA_4G00460)-RELATED"/>
    <property type="match status" value="1"/>
</dbReference>
<dbReference type="Proteomes" id="UP000503462">
    <property type="component" value="Chromosome 1"/>
</dbReference>
<dbReference type="EMBL" id="CP051139">
    <property type="protein sequence ID" value="QIW95044.1"/>
    <property type="molecule type" value="Genomic_DNA"/>
</dbReference>
<dbReference type="Pfam" id="PF01979">
    <property type="entry name" value="Amidohydro_1"/>
    <property type="match status" value="1"/>
</dbReference>
<dbReference type="GO" id="GO:0005829">
    <property type="term" value="C:cytosol"/>
    <property type="evidence" value="ECO:0007669"/>
    <property type="project" value="TreeGrafter"/>
</dbReference>
<evidence type="ECO:0000256" key="2">
    <source>
        <dbReference type="ARBA" id="ARBA00022723"/>
    </source>
</evidence>
<evidence type="ECO:0000256" key="3">
    <source>
        <dbReference type="ARBA" id="ARBA00022801"/>
    </source>
</evidence>
<dbReference type="Gene3D" id="3.20.20.140">
    <property type="entry name" value="Metal-dependent hydrolases"/>
    <property type="match status" value="1"/>
</dbReference>
<dbReference type="Gene3D" id="2.30.40.10">
    <property type="entry name" value="Urease, subunit C, domain 1"/>
    <property type="match status" value="1"/>
</dbReference>
<dbReference type="GO" id="GO:0019239">
    <property type="term" value="F:deaminase activity"/>
    <property type="evidence" value="ECO:0007669"/>
    <property type="project" value="TreeGrafter"/>
</dbReference>
<accession>A0A6H0XK97</accession>
<evidence type="ECO:0000256" key="4">
    <source>
        <dbReference type="ARBA" id="ARBA00022833"/>
    </source>
</evidence>
<evidence type="ECO:0000313" key="7">
    <source>
        <dbReference type="Proteomes" id="UP000503462"/>
    </source>
</evidence>
<dbReference type="SUPFAM" id="SSF51556">
    <property type="entry name" value="Metallo-dependent hydrolases"/>
    <property type="match status" value="1"/>
</dbReference>